<comment type="caution">
    <text evidence="2">The sequence shown here is derived from an EMBL/GenBank/DDBJ whole genome shotgun (WGS) entry which is preliminary data.</text>
</comment>
<reference evidence="2" key="1">
    <citation type="submission" date="2022-06" db="EMBL/GenBank/DDBJ databases">
        <title>Limimaricola sediminis sp. nov., isolated from an intertidal sediment.</title>
        <authorList>
            <person name="Shao X."/>
        </authorList>
    </citation>
    <scope>NUCLEOTIDE SEQUENCE</scope>
    <source>
        <strain evidence="2">ASW11-118</strain>
    </source>
</reference>
<dbReference type="CDD" id="cd00761">
    <property type="entry name" value="Glyco_tranf_GTA_type"/>
    <property type="match status" value="1"/>
</dbReference>
<dbReference type="InterPro" id="IPR029044">
    <property type="entry name" value="Nucleotide-diphossugar_trans"/>
</dbReference>
<dbReference type="EC" id="2.4.-.-" evidence="2"/>
<organism evidence="2 3">
    <name type="scientific">Limimaricola litoreus</name>
    <dbReference type="NCBI Taxonomy" id="2955316"/>
    <lineage>
        <taxon>Bacteria</taxon>
        <taxon>Pseudomonadati</taxon>
        <taxon>Pseudomonadota</taxon>
        <taxon>Alphaproteobacteria</taxon>
        <taxon>Rhodobacterales</taxon>
        <taxon>Paracoccaceae</taxon>
        <taxon>Limimaricola</taxon>
    </lineage>
</organism>
<proteinExistence type="predicted"/>
<keyword evidence="2" id="KW-0328">Glycosyltransferase</keyword>
<dbReference type="PANTHER" id="PTHR43685:SF2">
    <property type="entry name" value="GLYCOSYLTRANSFERASE 2-LIKE DOMAIN-CONTAINING PROTEIN"/>
    <property type="match status" value="1"/>
</dbReference>
<dbReference type="PANTHER" id="PTHR43685">
    <property type="entry name" value="GLYCOSYLTRANSFERASE"/>
    <property type="match status" value="1"/>
</dbReference>
<dbReference type="RefSeq" id="WP_253334996.1">
    <property type="nucleotide sequence ID" value="NZ_JAMYXC010000295.1"/>
</dbReference>
<keyword evidence="3" id="KW-1185">Reference proteome</keyword>
<sequence>MQERPDQEMAAIDHKSAQRLLKKSGYMHSTWYRKSYPDVDLTGLSPSEHFLRYGAALGRNPGKNFHTKRYLEAYPEVAESGMNPLLHFVLEGQEKGYAPYPRSTNPVRRANREVSALRTHLLTLGFTQAPLQELDAMTGPDAEPAICAAAARELALWNMRKKTGKGYRAALERIAQARPGAHDLDFRRKLTTIELLCHEALGQWEEGLSCYERAALDGEIGPDAMLARANFETEPEARCFWINQVLRRYRIPTLRLMDGADRPAYDRLAINESPICIDDGPKVTVLLAAYDAAEVIGTALRSLQAQSWQNLEIIVIDDCSPDNGATCAEVERFAAADPRIRLLRMERNGGAYVARNHGLDLATGEFVTIHDADDWSHPLKIETQVRYLQENGGVMGCTSEQARAMSDLSFRRWTGQGRLVIQNTSSFMFRREPVRAELGYWDTVRFAADSEFIRRIIRVFGKKAVVQLDTGPLSFQRDSETSVVADDIKGMNGFYYGVRKEYFDAQMHYHASGGSLKYENDIETRPFPVPAMMQPHKAAFDEDHHRFDAIFVGDFRVRTSEVAEAVERIEQMKAEGKRIGIVERHTYDPKFSSTNMTFDVREVIDGESVVALVYGELAMGSEIIRIGNSNAYHDQRYVPATSEFAGNDDGHNPSDI</sequence>
<dbReference type="EMBL" id="JAMYXC010000295">
    <property type="protein sequence ID" value="MCP1170391.1"/>
    <property type="molecule type" value="Genomic_DNA"/>
</dbReference>
<dbReference type="SUPFAM" id="SSF53448">
    <property type="entry name" value="Nucleotide-diphospho-sugar transferases"/>
    <property type="match status" value="1"/>
</dbReference>
<dbReference type="AlphaFoldDB" id="A0A9X2FXS2"/>
<feature type="domain" description="Glycosyltransferase 2-like" evidence="1">
    <location>
        <begin position="284"/>
        <end position="396"/>
    </location>
</feature>
<dbReference type="Pfam" id="PF00535">
    <property type="entry name" value="Glycos_transf_2"/>
    <property type="match status" value="1"/>
</dbReference>
<accession>A0A9X2FXS2</accession>
<evidence type="ECO:0000313" key="2">
    <source>
        <dbReference type="EMBL" id="MCP1170391.1"/>
    </source>
</evidence>
<dbReference type="InterPro" id="IPR050834">
    <property type="entry name" value="Glycosyltransf_2"/>
</dbReference>
<dbReference type="Gene3D" id="3.90.550.10">
    <property type="entry name" value="Spore Coat Polysaccharide Biosynthesis Protein SpsA, Chain A"/>
    <property type="match status" value="1"/>
</dbReference>
<gene>
    <name evidence="2" type="ORF">NHG85_17940</name>
</gene>
<evidence type="ECO:0000259" key="1">
    <source>
        <dbReference type="Pfam" id="PF00535"/>
    </source>
</evidence>
<evidence type="ECO:0000313" key="3">
    <source>
        <dbReference type="Proteomes" id="UP001139477"/>
    </source>
</evidence>
<dbReference type="InterPro" id="IPR001173">
    <property type="entry name" value="Glyco_trans_2-like"/>
</dbReference>
<name>A0A9X2FXS2_9RHOB</name>
<dbReference type="GO" id="GO:0016757">
    <property type="term" value="F:glycosyltransferase activity"/>
    <property type="evidence" value="ECO:0007669"/>
    <property type="project" value="UniProtKB-KW"/>
</dbReference>
<protein>
    <submittedName>
        <fullName evidence="2">Glycosyltransferase</fullName>
        <ecNumber evidence="2">2.4.-.-</ecNumber>
    </submittedName>
</protein>
<keyword evidence="2" id="KW-0808">Transferase</keyword>
<dbReference type="Proteomes" id="UP001139477">
    <property type="component" value="Unassembled WGS sequence"/>
</dbReference>